<evidence type="ECO:0000256" key="1">
    <source>
        <dbReference type="SAM" id="Coils"/>
    </source>
</evidence>
<evidence type="ECO:0000313" key="4">
    <source>
        <dbReference type="EMBL" id="RXI31396.1"/>
    </source>
</evidence>
<organism evidence="4 6">
    <name type="scientific">Arcobacter ellisii</name>
    <dbReference type="NCBI Taxonomy" id="913109"/>
    <lineage>
        <taxon>Bacteria</taxon>
        <taxon>Pseudomonadati</taxon>
        <taxon>Campylobacterota</taxon>
        <taxon>Epsilonproteobacteria</taxon>
        <taxon>Campylobacterales</taxon>
        <taxon>Arcobacteraceae</taxon>
        <taxon>Arcobacter</taxon>
    </lineage>
</organism>
<keyword evidence="4" id="KW-0238">DNA-binding</keyword>
<dbReference type="Proteomes" id="UP000290588">
    <property type="component" value="Unassembled WGS sequence"/>
</dbReference>
<keyword evidence="1" id="KW-0175">Coiled coil</keyword>
<evidence type="ECO:0000259" key="2">
    <source>
        <dbReference type="Pfam" id="PF12728"/>
    </source>
</evidence>
<dbReference type="RefSeq" id="WP_118917900.1">
    <property type="nucleotide sequence ID" value="NZ_CP032097.1"/>
</dbReference>
<evidence type="ECO:0000313" key="5">
    <source>
        <dbReference type="Proteomes" id="UP000262582"/>
    </source>
</evidence>
<sequence length="64" mass="7277">MSTNVEKLYQKYKKSLLKKKEAAEELNISVATLDRLRNQGLIKSKKIRGGVFFTITEIASFIGE</sequence>
<accession>A0A347UA54</accession>
<evidence type="ECO:0000313" key="3">
    <source>
        <dbReference type="EMBL" id="AXX95732.1"/>
    </source>
</evidence>
<dbReference type="OrthoDB" id="9954973at2"/>
<keyword evidence="5" id="KW-1185">Reference proteome</keyword>
<dbReference type="EMBL" id="CP032097">
    <property type="protein sequence ID" value="AXX95732.1"/>
    <property type="molecule type" value="Genomic_DNA"/>
</dbReference>
<dbReference type="Proteomes" id="UP000262582">
    <property type="component" value="Chromosome"/>
</dbReference>
<dbReference type="EMBL" id="NXIG01000004">
    <property type="protein sequence ID" value="RXI31396.1"/>
    <property type="molecule type" value="Genomic_DNA"/>
</dbReference>
<proteinExistence type="predicted"/>
<dbReference type="GO" id="GO:0003677">
    <property type="term" value="F:DNA binding"/>
    <property type="evidence" value="ECO:0007669"/>
    <property type="project" value="UniProtKB-KW"/>
</dbReference>
<dbReference type="InterPro" id="IPR009061">
    <property type="entry name" value="DNA-bd_dom_put_sf"/>
</dbReference>
<dbReference type="KEGG" id="aell:AELL_2090"/>
<dbReference type="InterPro" id="IPR041657">
    <property type="entry name" value="HTH_17"/>
</dbReference>
<feature type="domain" description="Helix-turn-helix" evidence="2">
    <location>
        <begin position="16"/>
        <end position="62"/>
    </location>
</feature>
<name>A0A347UA54_9BACT</name>
<evidence type="ECO:0000313" key="6">
    <source>
        <dbReference type="Proteomes" id="UP000290588"/>
    </source>
</evidence>
<feature type="coiled-coil region" evidence="1">
    <location>
        <begin position="5"/>
        <end position="39"/>
    </location>
</feature>
<gene>
    <name evidence="3" type="ORF">AELL_2090</name>
    <name evidence="4" type="ORF">CP962_04590</name>
</gene>
<protein>
    <submittedName>
        <fullName evidence="4">DNA-binding protein</fullName>
    </submittedName>
    <submittedName>
        <fullName evidence="3">Transcriptional regulator</fullName>
    </submittedName>
</protein>
<dbReference type="SUPFAM" id="SSF46955">
    <property type="entry name" value="Putative DNA-binding domain"/>
    <property type="match status" value="1"/>
</dbReference>
<dbReference type="Pfam" id="PF12728">
    <property type="entry name" value="HTH_17"/>
    <property type="match status" value="1"/>
</dbReference>
<dbReference type="AlphaFoldDB" id="A0A347UA54"/>
<reference evidence="3 5" key="2">
    <citation type="submission" date="2018-08" db="EMBL/GenBank/DDBJ databases">
        <title>Complete genome of the Arcobacter ellisii type strain LMG 26155.</title>
        <authorList>
            <person name="Miller W.G."/>
            <person name="Yee E."/>
            <person name="Bono J.L."/>
        </authorList>
    </citation>
    <scope>NUCLEOTIDE SEQUENCE [LARGE SCALE GENOMIC DNA]</scope>
    <source>
        <strain evidence="3 5">LMG 26155</strain>
    </source>
</reference>
<reference evidence="4 6" key="1">
    <citation type="submission" date="2017-09" db="EMBL/GenBank/DDBJ databases">
        <title>Genomics of the genus Arcobacter.</title>
        <authorList>
            <person name="Perez-Cataluna A."/>
            <person name="Figueras M.J."/>
            <person name="Salas-Masso N."/>
        </authorList>
    </citation>
    <scope>NUCLEOTIDE SEQUENCE [LARGE SCALE GENOMIC DNA]</scope>
    <source>
        <strain evidence="4 6">CECT 7837</strain>
    </source>
</reference>